<dbReference type="CDD" id="cd02440">
    <property type="entry name" value="AdoMet_MTases"/>
    <property type="match status" value="1"/>
</dbReference>
<reference evidence="2" key="1">
    <citation type="journal article" date="2023" name="Mol. Phylogenet. Evol.">
        <title>Genome-scale phylogeny and comparative genomics of the fungal order Sordariales.</title>
        <authorList>
            <person name="Hensen N."/>
            <person name="Bonometti L."/>
            <person name="Westerberg I."/>
            <person name="Brannstrom I.O."/>
            <person name="Guillou S."/>
            <person name="Cros-Aarteil S."/>
            <person name="Calhoun S."/>
            <person name="Haridas S."/>
            <person name="Kuo A."/>
            <person name="Mondo S."/>
            <person name="Pangilinan J."/>
            <person name="Riley R."/>
            <person name="LaButti K."/>
            <person name="Andreopoulos B."/>
            <person name="Lipzen A."/>
            <person name="Chen C."/>
            <person name="Yan M."/>
            <person name="Daum C."/>
            <person name="Ng V."/>
            <person name="Clum A."/>
            <person name="Steindorff A."/>
            <person name="Ohm R.A."/>
            <person name="Martin F."/>
            <person name="Silar P."/>
            <person name="Natvig D.O."/>
            <person name="Lalanne C."/>
            <person name="Gautier V."/>
            <person name="Ament-Velasquez S.L."/>
            <person name="Kruys A."/>
            <person name="Hutchinson M.I."/>
            <person name="Powell A.J."/>
            <person name="Barry K."/>
            <person name="Miller A.N."/>
            <person name="Grigoriev I.V."/>
            <person name="Debuchy R."/>
            <person name="Gladieux P."/>
            <person name="Hiltunen Thoren M."/>
            <person name="Johannesson H."/>
        </authorList>
    </citation>
    <scope>NUCLEOTIDE SEQUENCE</scope>
    <source>
        <strain evidence="2">CBS 232.78</strain>
    </source>
</reference>
<sequence>MTTTFETVPYFFPSHLEGDAHRLNQQHEAFRLLFSSKLVAHGPQLTPDFAGNVLDIGTGTGIWAAEFAVNYPASRVLGVDLNAPSSNVPPPNCTFAALDAENDDQWDALIPEGTYDLIHTRLLVLHLCDPRALLRRCLRALKPGGRVELQESREPFLFDRQTGAGGEEEKEGEDDTPFIRWSKLRVEGTQRCNRDCAVARHIPGWMREDGFVGVEVDEYKLPVGEWMEEESGDLGRAGRLFGECMSWILEEAVRMPLVDGLGWTEEQVKSVAEEAGRDLGNGKVYVPLAVIVGSRP</sequence>
<dbReference type="Pfam" id="PF13489">
    <property type="entry name" value="Methyltransf_23"/>
    <property type="match status" value="1"/>
</dbReference>
<dbReference type="InterPro" id="IPR029063">
    <property type="entry name" value="SAM-dependent_MTases_sf"/>
</dbReference>
<dbReference type="Gene3D" id="3.40.50.150">
    <property type="entry name" value="Vaccinia Virus protein VP39"/>
    <property type="match status" value="1"/>
</dbReference>
<keyword evidence="2" id="KW-0808">Transferase</keyword>
<evidence type="ECO:0000313" key="3">
    <source>
        <dbReference type="Proteomes" id="UP001285441"/>
    </source>
</evidence>
<evidence type="ECO:0000256" key="1">
    <source>
        <dbReference type="ARBA" id="ARBA00038158"/>
    </source>
</evidence>
<keyword evidence="3" id="KW-1185">Reference proteome</keyword>
<dbReference type="Proteomes" id="UP001285441">
    <property type="component" value="Unassembled WGS sequence"/>
</dbReference>
<dbReference type="PANTHER" id="PTHR43591">
    <property type="entry name" value="METHYLTRANSFERASE"/>
    <property type="match status" value="1"/>
</dbReference>
<organism evidence="2 3">
    <name type="scientific">Podospora didyma</name>
    <dbReference type="NCBI Taxonomy" id="330526"/>
    <lineage>
        <taxon>Eukaryota</taxon>
        <taxon>Fungi</taxon>
        <taxon>Dikarya</taxon>
        <taxon>Ascomycota</taxon>
        <taxon>Pezizomycotina</taxon>
        <taxon>Sordariomycetes</taxon>
        <taxon>Sordariomycetidae</taxon>
        <taxon>Sordariales</taxon>
        <taxon>Podosporaceae</taxon>
        <taxon>Podospora</taxon>
    </lineage>
</organism>
<comment type="caution">
    <text evidence="2">The sequence shown here is derived from an EMBL/GenBank/DDBJ whole genome shotgun (WGS) entry which is preliminary data.</text>
</comment>
<dbReference type="GO" id="GO:0032259">
    <property type="term" value="P:methylation"/>
    <property type="evidence" value="ECO:0007669"/>
    <property type="project" value="UniProtKB-KW"/>
</dbReference>
<keyword evidence="2" id="KW-0489">Methyltransferase</keyword>
<dbReference type="GO" id="GO:0008168">
    <property type="term" value="F:methyltransferase activity"/>
    <property type="evidence" value="ECO:0007669"/>
    <property type="project" value="UniProtKB-KW"/>
</dbReference>
<dbReference type="SUPFAM" id="SSF53335">
    <property type="entry name" value="S-adenosyl-L-methionine-dependent methyltransferases"/>
    <property type="match status" value="1"/>
</dbReference>
<dbReference type="PANTHER" id="PTHR43591:SF24">
    <property type="entry name" value="2-METHOXY-6-POLYPRENYL-1,4-BENZOQUINOL METHYLASE, MITOCHONDRIAL"/>
    <property type="match status" value="1"/>
</dbReference>
<dbReference type="AlphaFoldDB" id="A0AAE0NYE9"/>
<reference evidence="2" key="2">
    <citation type="submission" date="2023-06" db="EMBL/GenBank/DDBJ databases">
        <authorList>
            <consortium name="Lawrence Berkeley National Laboratory"/>
            <person name="Haridas S."/>
            <person name="Hensen N."/>
            <person name="Bonometti L."/>
            <person name="Westerberg I."/>
            <person name="Brannstrom I.O."/>
            <person name="Guillou S."/>
            <person name="Cros-Aarteil S."/>
            <person name="Calhoun S."/>
            <person name="Kuo A."/>
            <person name="Mondo S."/>
            <person name="Pangilinan J."/>
            <person name="Riley R."/>
            <person name="LaButti K."/>
            <person name="Andreopoulos B."/>
            <person name="Lipzen A."/>
            <person name="Chen C."/>
            <person name="Yanf M."/>
            <person name="Daum C."/>
            <person name="Ng V."/>
            <person name="Clum A."/>
            <person name="Steindorff A."/>
            <person name="Ohm R."/>
            <person name="Martin F."/>
            <person name="Silar P."/>
            <person name="Natvig D."/>
            <person name="Lalanne C."/>
            <person name="Gautier V."/>
            <person name="Ament-velasquez S.L."/>
            <person name="Kruys A."/>
            <person name="Hutchinson M.I."/>
            <person name="Powell A.J."/>
            <person name="Barry K."/>
            <person name="Miller A.N."/>
            <person name="Grigoriev I.V."/>
            <person name="Debuchy R."/>
            <person name="Gladieux P."/>
            <person name="Thoren M.H."/>
            <person name="Johannesson H."/>
        </authorList>
    </citation>
    <scope>NUCLEOTIDE SEQUENCE</scope>
    <source>
        <strain evidence="2">CBS 232.78</strain>
    </source>
</reference>
<gene>
    <name evidence="2" type="ORF">B0H63DRAFT_105916</name>
</gene>
<evidence type="ECO:0000313" key="2">
    <source>
        <dbReference type="EMBL" id="KAK3389960.1"/>
    </source>
</evidence>
<protein>
    <submittedName>
        <fullName evidence="2">S-adenosyl-L-methionine-dependent methyltransferase</fullName>
    </submittedName>
</protein>
<proteinExistence type="inferred from homology"/>
<dbReference type="EMBL" id="JAULSW010000002">
    <property type="protein sequence ID" value="KAK3389960.1"/>
    <property type="molecule type" value="Genomic_DNA"/>
</dbReference>
<comment type="similarity">
    <text evidence="1">Belongs to the methyltransferase superfamily. LaeA methyltransferase family.</text>
</comment>
<accession>A0AAE0NYE9</accession>
<name>A0AAE0NYE9_9PEZI</name>